<protein>
    <recommendedName>
        <fullName evidence="4">Antitoxin</fullName>
    </recommendedName>
</protein>
<comment type="similarity">
    <text evidence="1">Belongs to the phD/YefM antitoxin family.</text>
</comment>
<dbReference type="Proteomes" id="UP000682843">
    <property type="component" value="Chromosome"/>
</dbReference>
<gene>
    <name evidence="2" type="ORF">RPMA_26835</name>
</gene>
<proteinExistence type="inferred from homology"/>
<reference evidence="2 3" key="1">
    <citation type="submission" date="2019-02" db="EMBL/GenBank/DDBJ databases">
        <title>Emended description of the genus Rhodopseudomonas and description of Rhodopseudomonas albus sp. nov., a non-phototrophic, heavy-metal-tolerant bacterium isolated from garden soil.</title>
        <authorList>
            <person name="Bao Z."/>
            <person name="Cao W.W."/>
            <person name="Sato Y."/>
            <person name="Nishizawa T."/>
            <person name="Zhao J."/>
            <person name="Guo Y."/>
            <person name="Ohta H."/>
        </authorList>
    </citation>
    <scope>NUCLEOTIDE SEQUENCE [LARGE SCALE GENOMIC DNA]</scope>
    <source>
        <strain evidence="2 3">SK50-23</strain>
    </source>
</reference>
<accession>A0ABX8AE57</accession>
<name>A0ABX8AE57_9BRAD</name>
<evidence type="ECO:0000256" key="1">
    <source>
        <dbReference type="ARBA" id="ARBA00009981"/>
    </source>
</evidence>
<sequence>MRIFRSSDLQRNMADVQRAAMLEPVVLSYHEKPRFVLMTIEDYARLGGIMDTDRPVRKATS</sequence>
<evidence type="ECO:0000313" key="3">
    <source>
        <dbReference type="Proteomes" id="UP000682843"/>
    </source>
</evidence>
<keyword evidence="3" id="KW-1185">Reference proteome</keyword>
<evidence type="ECO:0000313" key="2">
    <source>
        <dbReference type="EMBL" id="QUS42038.1"/>
    </source>
</evidence>
<dbReference type="SUPFAM" id="SSF143120">
    <property type="entry name" value="YefM-like"/>
    <property type="match status" value="1"/>
</dbReference>
<dbReference type="InterPro" id="IPR036165">
    <property type="entry name" value="YefM-like_sf"/>
</dbReference>
<dbReference type="EMBL" id="CP036498">
    <property type="protein sequence ID" value="QUS42038.1"/>
    <property type="molecule type" value="Genomic_DNA"/>
</dbReference>
<organism evidence="2 3">
    <name type="scientific">Tardiphaga alba</name>
    <dbReference type="NCBI Taxonomy" id="340268"/>
    <lineage>
        <taxon>Bacteria</taxon>
        <taxon>Pseudomonadati</taxon>
        <taxon>Pseudomonadota</taxon>
        <taxon>Alphaproteobacteria</taxon>
        <taxon>Hyphomicrobiales</taxon>
        <taxon>Nitrobacteraceae</taxon>
        <taxon>Tardiphaga</taxon>
    </lineage>
</organism>
<evidence type="ECO:0008006" key="4">
    <source>
        <dbReference type="Google" id="ProtNLM"/>
    </source>
</evidence>